<accession>K1SZR0</accession>
<evidence type="ECO:0000313" key="1">
    <source>
        <dbReference type="EMBL" id="EKC66132.1"/>
    </source>
</evidence>
<dbReference type="SUPFAM" id="SSF53474">
    <property type="entry name" value="alpha/beta-Hydrolases"/>
    <property type="match status" value="1"/>
</dbReference>
<feature type="non-terminal residue" evidence="1">
    <location>
        <position position="116"/>
    </location>
</feature>
<organism evidence="1">
    <name type="scientific">human gut metagenome</name>
    <dbReference type="NCBI Taxonomy" id="408170"/>
    <lineage>
        <taxon>unclassified sequences</taxon>
        <taxon>metagenomes</taxon>
        <taxon>organismal metagenomes</taxon>
    </lineage>
</organism>
<dbReference type="AlphaFoldDB" id="K1SZR0"/>
<dbReference type="EMBL" id="AJWY01006692">
    <property type="protein sequence ID" value="EKC66132.1"/>
    <property type="molecule type" value="Genomic_DNA"/>
</dbReference>
<gene>
    <name evidence="1" type="ORF">LEA_09966</name>
</gene>
<proteinExistence type="predicted"/>
<dbReference type="InterPro" id="IPR029058">
    <property type="entry name" value="AB_hydrolase_fold"/>
</dbReference>
<comment type="caution">
    <text evidence="1">The sequence shown here is derived from an EMBL/GenBank/DDBJ whole genome shotgun (WGS) entry which is preliminary data.</text>
</comment>
<dbReference type="PROSITE" id="PS51257">
    <property type="entry name" value="PROKAR_LIPOPROTEIN"/>
    <property type="match status" value="1"/>
</dbReference>
<reference evidence="1" key="1">
    <citation type="journal article" date="2013" name="Environ. Microbiol.">
        <title>Microbiota from the distal guts of lean and obese adolescents exhibit partial functional redundancy besides clear differences in community structure.</title>
        <authorList>
            <person name="Ferrer M."/>
            <person name="Ruiz A."/>
            <person name="Lanza F."/>
            <person name="Haange S.B."/>
            <person name="Oberbach A."/>
            <person name="Till H."/>
            <person name="Bargiela R."/>
            <person name="Campoy C."/>
            <person name="Segura M.T."/>
            <person name="Richter M."/>
            <person name="von Bergen M."/>
            <person name="Seifert J."/>
            <person name="Suarez A."/>
        </authorList>
    </citation>
    <scope>NUCLEOTIDE SEQUENCE</scope>
</reference>
<name>K1SZR0_9ZZZZ</name>
<dbReference type="Gene3D" id="3.40.50.1820">
    <property type="entry name" value="alpha/beta hydrolase"/>
    <property type="match status" value="1"/>
</dbReference>
<sequence>MKKAIYLLLVSMLFVTACTEQAPRIAKYTDLYAVKGTDSLFLDRYTAVSVEQDDARPCLVFVFGGGFIAGERDAERYLPFFHYMVIRVRRGIDRLSSWSEAGRRVRGTSHPKYDAR</sequence>
<protein>
    <submittedName>
        <fullName evidence="1">Esterase/lipase</fullName>
    </submittedName>
</protein>